<evidence type="ECO:0000313" key="1">
    <source>
        <dbReference type="EMBL" id="KMM34192.1"/>
    </source>
</evidence>
<comment type="caution">
    <text evidence="1">The sequence shown here is derived from an EMBL/GenBank/DDBJ whole genome shotgun (WGS) entry which is preliminary data.</text>
</comment>
<dbReference type="PATRIC" id="fig|328812.4.peg.2093"/>
<dbReference type="Proteomes" id="UP000036166">
    <property type="component" value="Unassembled WGS sequence"/>
</dbReference>
<dbReference type="RefSeq" id="WP_048315042.1">
    <property type="nucleotide sequence ID" value="NZ_CP081906.1"/>
</dbReference>
<dbReference type="InterPro" id="IPR025905">
    <property type="entry name" value="NVEALA"/>
</dbReference>
<gene>
    <name evidence="1" type="ORF">ACM15_07955</name>
</gene>
<reference evidence="1 2" key="1">
    <citation type="submission" date="2015-06" db="EMBL/GenBank/DDBJ databases">
        <title>Draft Genome Sequence of Parabacteroides goldsteinii with Putative Novel Metallo-Beta-Lactamases Isolated from a Blood Culture from a Human Patient.</title>
        <authorList>
            <person name="Krogh T.J."/>
            <person name="Agergaard C.N."/>
            <person name="Moller-Jensen J."/>
            <person name="Justesen U.S."/>
        </authorList>
    </citation>
    <scope>NUCLEOTIDE SEQUENCE [LARGE SCALE GENOMIC DNA]</scope>
    <source>
        <strain evidence="1 2">910340</strain>
    </source>
</reference>
<sequence length="79" mass="8861">MKKKTFKLVLGLATIIAAGYLYTKQSSENNMTDLVYANIEALANPEDDDDYMDVLCLGWGSVDCYGDWVKTKVINFSLK</sequence>
<protein>
    <recommendedName>
        <fullName evidence="3">NVEALA protein</fullName>
    </recommendedName>
</protein>
<dbReference type="AlphaFoldDB" id="A0A0J6FIB7"/>
<proteinExistence type="predicted"/>
<evidence type="ECO:0000313" key="2">
    <source>
        <dbReference type="Proteomes" id="UP000036166"/>
    </source>
</evidence>
<accession>A0A0J6FIB7</accession>
<evidence type="ECO:0008006" key="3">
    <source>
        <dbReference type="Google" id="ProtNLM"/>
    </source>
</evidence>
<dbReference type="Pfam" id="PF14055">
    <property type="entry name" value="NVEALA"/>
    <property type="match status" value="1"/>
</dbReference>
<dbReference type="EMBL" id="LFJV01000021">
    <property type="protein sequence ID" value="KMM34192.1"/>
    <property type="molecule type" value="Genomic_DNA"/>
</dbReference>
<dbReference type="GeneID" id="69981403"/>
<organism evidence="1 2">
    <name type="scientific">Parabacteroides goldsteinii</name>
    <dbReference type="NCBI Taxonomy" id="328812"/>
    <lineage>
        <taxon>Bacteria</taxon>
        <taxon>Pseudomonadati</taxon>
        <taxon>Bacteroidota</taxon>
        <taxon>Bacteroidia</taxon>
        <taxon>Bacteroidales</taxon>
        <taxon>Tannerellaceae</taxon>
        <taxon>Parabacteroides</taxon>
    </lineage>
</organism>
<name>A0A0J6FIB7_9BACT</name>